<dbReference type="Proteomes" id="UP000078546">
    <property type="component" value="Unassembled WGS sequence"/>
</dbReference>
<gene>
    <name evidence="1" type="ORF">POVCU1_029110</name>
</gene>
<evidence type="ECO:0000313" key="2">
    <source>
        <dbReference type="Proteomes" id="UP000078546"/>
    </source>
</evidence>
<reference evidence="2" key="1">
    <citation type="submission" date="2016-05" db="EMBL/GenBank/DDBJ databases">
        <authorList>
            <person name="Naeem Raeece"/>
        </authorList>
    </citation>
    <scope>NUCLEOTIDE SEQUENCE [LARGE SCALE GENOMIC DNA]</scope>
</reference>
<organism evidence="1 2">
    <name type="scientific">Plasmodium ovale curtisi</name>
    <dbReference type="NCBI Taxonomy" id="864141"/>
    <lineage>
        <taxon>Eukaryota</taxon>
        <taxon>Sar</taxon>
        <taxon>Alveolata</taxon>
        <taxon>Apicomplexa</taxon>
        <taxon>Aconoidasida</taxon>
        <taxon>Haemosporida</taxon>
        <taxon>Plasmodiidae</taxon>
        <taxon>Plasmodium</taxon>
        <taxon>Plasmodium (Plasmodium)</taxon>
    </lineage>
</organism>
<accession>A0A1A8WTB3</accession>
<dbReference type="EMBL" id="FLQV01000538">
    <property type="protein sequence ID" value="SBS95093.1"/>
    <property type="molecule type" value="Genomic_DNA"/>
</dbReference>
<proteinExistence type="predicted"/>
<protein>
    <submittedName>
        <fullName evidence="1">Uncharacterized protein</fullName>
    </submittedName>
</protein>
<dbReference type="AlphaFoldDB" id="A0A1A8WTB3"/>
<evidence type="ECO:0000313" key="1">
    <source>
        <dbReference type="EMBL" id="SBS95093.1"/>
    </source>
</evidence>
<name>A0A1A8WTB3_PLAOA</name>
<sequence>SEDSLLTNDRTKRSIEKIINGEFDITTSSVGMATPTIVNLFKNDEYKLLDSYYSNFCCVYLSLKEKFAATVDFHMNSTNTSDENKSLKMNIRAHSEDYDTFFRTFIEFLT</sequence>
<feature type="non-terminal residue" evidence="1">
    <location>
        <position position="1"/>
    </location>
</feature>